<dbReference type="GO" id="GO:0016787">
    <property type="term" value="F:hydrolase activity"/>
    <property type="evidence" value="ECO:0007669"/>
    <property type="project" value="UniProtKB-KW"/>
</dbReference>
<dbReference type="PROSITE" id="PS51462">
    <property type="entry name" value="NUDIX"/>
    <property type="match status" value="1"/>
</dbReference>
<evidence type="ECO:0000313" key="10">
    <source>
        <dbReference type="Proteomes" id="UP000218366"/>
    </source>
</evidence>
<dbReference type="Pfam" id="PF00293">
    <property type="entry name" value="NUDIX"/>
    <property type="match status" value="1"/>
</dbReference>
<comment type="catalytic activity">
    <reaction evidence="1">
        <text>GDP-alpha-D-mannose + H2O = alpha-D-mannose 1-phosphate + GMP + 2 H(+)</text>
        <dbReference type="Rhea" id="RHEA:27978"/>
        <dbReference type="ChEBI" id="CHEBI:15377"/>
        <dbReference type="ChEBI" id="CHEBI:15378"/>
        <dbReference type="ChEBI" id="CHEBI:57527"/>
        <dbReference type="ChEBI" id="CHEBI:58115"/>
        <dbReference type="ChEBI" id="CHEBI:58409"/>
    </reaction>
</comment>
<protein>
    <recommendedName>
        <fullName evidence="4">GDP-mannose pyrophosphatase</fullName>
    </recommendedName>
    <alternativeName>
        <fullName evidence="6">GDP-mannose hydrolase</fullName>
    </alternativeName>
    <alternativeName>
        <fullName evidence="7">GDPMK</fullName>
    </alternativeName>
</protein>
<evidence type="ECO:0000256" key="1">
    <source>
        <dbReference type="ARBA" id="ARBA00000847"/>
    </source>
</evidence>
<keyword evidence="5" id="KW-0378">Hydrolase</keyword>
<dbReference type="Gene3D" id="3.90.79.10">
    <property type="entry name" value="Nucleoside Triphosphate Pyrophosphohydrolase"/>
    <property type="match status" value="1"/>
</dbReference>
<evidence type="ECO:0000259" key="8">
    <source>
        <dbReference type="PROSITE" id="PS51462"/>
    </source>
</evidence>
<evidence type="ECO:0000256" key="6">
    <source>
        <dbReference type="ARBA" id="ARBA00032162"/>
    </source>
</evidence>
<evidence type="ECO:0000256" key="5">
    <source>
        <dbReference type="ARBA" id="ARBA00022801"/>
    </source>
</evidence>
<dbReference type="EMBL" id="NWMW01000003">
    <property type="protein sequence ID" value="PCD01832.1"/>
    <property type="molecule type" value="Genomic_DNA"/>
</dbReference>
<dbReference type="AlphaFoldDB" id="A0A2A4B1L6"/>
<evidence type="ECO:0000256" key="3">
    <source>
        <dbReference type="ARBA" id="ARBA00007275"/>
    </source>
</evidence>
<comment type="cofactor">
    <cofactor evidence="2">
        <name>Mg(2+)</name>
        <dbReference type="ChEBI" id="CHEBI:18420"/>
    </cofactor>
</comment>
<dbReference type="PANTHER" id="PTHR11839:SF18">
    <property type="entry name" value="NUDIX HYDROLASE DOMAIN-CONTAINING PROTEIN"/>
    <property type="match status" value="1"/>
</dbReference>
<proteinExistence type="inferred from homology"/>
<reference evidence="9 10" key="1">
    <citation type="submission" date="2017-09" db="EMBL/GenBank/DDBJ databases">
        <title>Sphingomonas spermidinifaciens 9NM-10, whole genome shotgun sequence.</title>
        <authorList>
            <person name="Feng G."/>
            <person name="Zhu H."/>
        </authorList>
    </citation>
    <scope>NUCLEOTIDE SEQUENCE [LARGE SCALE GENOMIC DNA]</scope>
    <source>
        <strain evidence="9 10">9NM-10</strain>
    </source>
</reference>
<dbReference type="InterPro" id="IPR015797">
    <property type="entry name" value="NUDIX_hydrolase-like_dom_sf"/>
</dbReference>
<organism evidence="9 10">
    <name type="scientific">Sphingomonas spermidinifaciens</name>
    <dbReference type="NCBI Taxonomy" id="1141889"/>
    <lineage>
        <taxon>Bacteria</taxon>
        <taxon>Pseudomonadati</taxon>
        <taxon>Pseudomonadota</taxon>
        <taxon>Alphaproteobacteria</taxon>
        <taxon>Sphingomonadales</taxon>
        <taxon>Sphingomonadaceae</taxon>
        <taxon>Sphingomonas</taxon>
    </lineage>
</organism>
<evidence type="ECO:0000256" key="2">
    <source>
        <dbReference type="ARBA" id="ARBA00001946"/>
    </source>
</evidence>
<name>A0A2A4B1L6_9SPHN</name>
<accession>A0A2A4B1L6</accession>
<comment type="similarity">
    <text evidence="3">Belongs to the Nudix hydrolase family. NudK subfamily.</text>
</comment>
<comment type="caution">
    <text evidence="9">The sequence shown here is derived from an EMBL/GenBank/DDBJ whole genome shotgun (WGS) entry which is preliminary data.</text>
</comment>
<sequence length="186" mass="20483">MEIVGRDTPYQAWLDVVRLHLRIDGGTPFVRHVVRLWHAVSVLPYDPERQTALVIETPRAPLLHMGHPGLVEAIAGAIDRDAAPEAVARAEALEEAGVRLDDLAHVGHVWTTPGATTERLDYFLARYTAADRIGTGGGLAHEDEHIVVHERSLVDLWALTHDPGGIDGKLMVLLQALRLREPDLFA</sequence>
<evidence type="ECO:0000256" key="7">
    <source>
        <dbReference type="ARBA" id="ARBA00032272"/>
    </source>
</evidence>
<dbReference type="PANTHER" id="PTHR11839">
    <property type="entry name" value="UDP/ADP-SUGAR PYROPHOSPHATASE"/>
    <property type="match status" value="1"/>
</dbReference>
<keyword evidence="10" id="KW-1185">Reference proteome</keyword>
<dbReference type="InterPro" id="IPR000086">
    <property type="entry name" value="NUDIX_hydrolase_dom"/>
</dbReference>
<dbReference type="GO" id="GO:0019693">
    <property type="term" value="P:ribose phosphate metabolic process"/>
    <property type="evidence" value="ECO:0007669"/>
    <property type="project" value="TreeGrafter"/>
</dbReference>
<evidence type="ECO:0000256" key="4">
    <source>
        <dbReference type="ARBA" id="ARBA00016377"/>
    </source>
</evidence>
<gene>
    <name evidence="9" type="ORF">COC42_16480</name>
</gene>
<dbReference type="GO" id="GO:0005829">
    <property type="term" value="C:cytosol"/>
    <property type="evidence" value="ECO:0007669"/>
    <property type="project" value="TreeGrafter"/>
</dbReference>
<dbReference type="Proteomes" id="UP000218366">
    <property type="component" value="Unassembled WGS sequence"/>
</dbReference>
<dbReference type="GO" id="GO:0006753">
    <property type="term" value="P:nucleoside phosphate metabolic process"/>
    <property type="evidence" value="ECO:0007669"/>
    <property type="project" value="TreeGrafter"/>
</dbReference>
<feature type="domain" description="Nudix hydrolase" evidence="8">
    <location>
        <begin position="35"/>
        <end position="173"/>
    </location>
</feature>
<dbReference type="OrthoDB" id="5292471at2"/>
<dbReference type="SUPFAM" id="SSF55811">
    <property type="entry name" value="Nudix"/>
    <property type="match status" value="1"/>
</dbReference>
<evidence type="ECO:0000313" key="9">
    <source>
        <dbReference type="EMBL" id="PCD01832.1"/>
    </source>
</evidence>